<reference evidence="1" key="1">
    <citation type="journal article" date="2011" name="Nat. Biotechnol.">
        <title>Genome sequencing and comparison of two nonhuman primate animal models, the cynomolgus and Chinese rhesus macaques.</title>
        <authorList>
            <person name="Yan G."/>
            <person name="Zhang G."/>
            <person name="Fang X."/>
            <person name="Zhang Y."/>
            <person name="Li C."/>
            <person name="Ling F."/>
            <person name="Cooper D.N."/>
            <person name="Li Q."/>
            <person name="Li Y."/>
            <person name="van Gool A.J."/>
            <person name="Du H."/>
            <person name="Chen J."/>
            <person name="Chen R."/>
            <person name="Zhang P."/>
            <person name="Huang Z."/>
            <person name="Thompson J.R."/>
            <person name="Meng Y."/>
            <person name="Bai Y."/>
            <person name="Wang J."/>
            <person name="Zhuo M."/>
            <person name="Wang T."/>
            <person name="Huang Y."/>
            <person name="Wei L."/>
            <person name="Li J."/>
            <person name="Wang Z."/>
            <person name="Hu H."/>
            <person name="Yang P."/>
            <person name="Le L."/>
            <person name="Stenson P.D."/>
            <person name="Li B."/>
            <person name="Liu X."/>
            <person name="Ball E.V."/>
            <person name="An N."/>
            <person name="Huang Q."/>
            <person name="Zhang Y."/>
            <person name="Fan W."/>
            <person name="Zhang X."/>
            <person name="Li Y."/>
            <person name="Wang W."/>
            <person name="Katze M.G."/>
            <person name="Su B."/>
            <person name="Nielsen R."/>
            <person name="Yang H."/>
            <person name="Wang J."/>
            <person name="Wang X."/>
            <person name="Wang J."/>
        </authorList>
    </citation>
    <scope>NUCLEOTIDE SEQUENCE [LARGE SCALE GENOMIC DNA]</scope>
    <source>
        <strain evidence="1">CR-5</strain>
    </source>
</reference>
<protein>
    <submittedName>
        <fullName evidence="1">Uncharacterized protein</fullName>
    </submittedName>
</protein>
<sequence length="66" mass="7519">VTQAGVQWYDRGLPQPPPPGFKQFSCLSLPSSWDYRCVPPCQANFCIFSRDRVSLCWPGWSQTPDL</sequence>
<dbReference type="PANTHER" id="PTHR46254:SF6">
    <property type="entry name" value="HIGH MOBILITY GROUP AT-HOOK 2"/>
    <property type="match status" value="1"/>
</dbReference>
<dbReference type="PANTHER" id="PTHR46254">
    <property type="entry name" value="PROTEIN GVQW1-RELATED"/>
    <property type="match status" value="1"/>
</dbReference>
<dbReference type="EMBL" id="CM001261">
    <property type="protein sequence ID" value="EHH18929.1"/>
    <property type="molecule type" value="Genomic_DNA"/>
</dbReference>
<dbReference type="AlphaFoldDB" id="G7N1Q2"/>
<evidence type="ECO:0000313" key="1">
    <source>
        <dbReference type="EMBL" id="EHH18929.1"/>
    </source>
</evidence>
<dbReference type="Proteomes" id="UP000013456">
    <property type="component" value="Chromosome 9"/>
</dbReference>
<accession>G7N1Q2</accession>
<feature type="non-terminal residue" evidence="1">
    <location>
        <position position="1"/>
    </location>
</feature>
<proteinExistence type="predicted"/>
<organism evidence="1">
    <name type="scientific">Macaca mulatta</name>
    <name type="common">Rhesus macaque</name>
    <dbReference type="NCBI Taxonomy" id="9544"/>
    <lineage>
        <taxon>Eukaryota</taxon>
        <taxon>Metazoa</taxon>
        <taxon>Chordata</taxon>
        <taxon>Craniata</taxon>
        <taxon>Vertebrata</taxon>
        <taxon>Euteleostomi</taxon>
        <taxon>Mammalia</taxon>
        <taxon>Eutheria</taxon>
        <taxon>Euarchontoglires</taxon>
        <taxon>Primates</taxon>
        <taxon>Haplorrhini</taxon>
        <taxon>Catarrhini</taxon>
        <taxon>Cercopithecidae</taxon>
        <taxon>Cercopithecinae</taxon>
        <taxon>Macaca</taxon>
    </lineage>
</organism>
<feature type="non-terminal residue" evidence="1">
    <location>
        <position position="66"/>
    </location>
</feature>
<gene>
    <name evidence="1" type="ORF">EGK_19508</name>
</gene>
<name>G7N1Q2_MACMU</name>